<sequence>MEHRQIDIETYNYPLPEDRIAEYPLARGESKLLIFKDQEIRESQYKSIDQYLPENAWMVFNETRVVQARLLFPKNEQSIIEIFCLEPLEHKSIEQAMQAKGSIRYSCLVGGARKWKNHDLEMDLGALKLKARKMGREEAQFDIELSWDQDLSFSEVLELAGKTPLPPYIKRKAEAQDKVTYQTTYARRSGSVAAPTAGLHFNEAIFQKLQDKGIELNYLTLHVGAGTFKPVSTSVAEHEMHAEESFLDRSFIQKLKRALAAGKAIIPVGTTSLRALESLYWLGCLHYHKQLNDGELIVPQWLGFENPEWALEPLQALESLEALLDENSTDWLPFKTQIIIAPGYQHRLITALVTNFHQPKSTLMLLVSSLIEEHWLEVYQYALDHEFRFLSYGDGCLLYRS</sequence>
<dbReference type="Gene3D" id="2.40.10.240">
    <property type="entry name" value="QueA-like"/>
    <property type="match status" value="1"/>
</dbReference>
<dbReference type="SUPFAM" id="SSF111337">
    <property type="entry name" value="QueA-like"/>
    <property type="match status" value="1"/>
</dbReference>
<organism evidence="5 6">
    <name type="scientific">Croceimicrobium hydrocarbonivorans</name>
    <dbReference type="NCBI Taxonomy" id="2761580"/>
    <lineage>
        <taxon>Bacteria</taxon>
        <taxon>Pseudomonadati</taxon>
        <taxon>Bacteroidota</taxon>
        <taxon>Flavobacteriia</taxon>
        <taxon>Flavobacteriales</taxon>
        <taxon>Owenweeksiaceae</taxon>
        <taxon>Croceimicrobium</taxon>
    </lineage>
</organism>
<dbReference type="InterPro" id="IPR042119">
    <property type="entry name" value="QueA_dom2"/>
</dbReference>
<evidence type="ECO:0000313" key="6">
    <source>
        <dbReference type="Proteomes" id="UP000516305"/>
    </source>
</evidence>
<evidence type="ECO:0000256" key="2">
    <source>
        <dbReference type="ARBA" id="ARBA00022679"/>
    </source>
</evidence>
<dbReference type="InterPro" id="IPR003699">
    <property type="entry name" value="QueA"/>
</dbReference>
<dbReference type="EMBL" id="CP060139">
    <property type="protein sequence ID" value="QNR24249.1"/>
    <property type="molecule type" value="Genomic_DNA"/>
</dbReference>
<dbReference type="InterPro" id="IPR042118">
    <property type="entry name" value="QueA_dom1"/>
</dbReference>
<dbReference type="InterPro" id="IPR036100">
    <property type="entry name" value="QueA_sf"/>
</dbReference>
<dbReference type="PANTHER" id="PTHR30307:SF0">
    <property type="entry name" value="S-ADENOSYLMETHIONINE:TRNA RIBOSYLTRANSFERASE-ISOMERASE"/>
    <property type="match status" value="1"/>
</dbReference>
<keyword evidence="6" id="KW-1185">Reference proteome</keyword>
<evidence type="ECO:0000256" key="3">
    <source>
        <dbReference type="ARBA" id="ARBA00022691"/>
    </source>
</evidence>
<gene>
    <name evidence="5" type="ORF">H4K34_18065</name>
</gene>
<evidence type="ECO:0000256" key="1">
    <source>
        <dbReference type="ARBA" id="ARBA00022490"/>
    </source>
</evidence>
<dbReference type="Gene3D" id="3.40.1780.10">
    <property type="entry name" value="QueA-like"/>
    <property type="match status" value="1"/>
</dbReference>
<evidence type="ECO:0000313" key="5">
    <source>
        <dbReference type="EMBL" id="QNR24249.1"/>
    </source>
</evidence>
<keyword evidence="1" id="KW-0963">Cytoplasm</keyword>
<keyword evidence="4" id="KW-0671">Queuosine biosynthesis</keyword>
<dbReference type="PANTHER" id="PTHR30307">
    <property type="entry name" value="S-ADENOSYLMETHIONINE:TRNA RIBOSYLTRANSFERASE-ISOMERASE"/>
    <property type="match status" value="1"/>
</dbReference>
<dbReference type="RefSeq" id="WP_210758778.1">
    <property type="nucleotide sequence ID" value="NZ_CP060139.1"/>
</dbReference>
<keyword evidence="2 5" id="KW-0808">Transferase</keyword>
<dbReference type="KEGG" id="chyd:H4K34_18065"/>
<keyword evidence="5" id="KW-0413">Isomerase</keyword>
<protein>
    <submittedName>
        <fullName evidence="5">S-adenosylmethionine:tRNA ribosyltransferase-isomerase</fullName>
    </submittedName>
</protein>
<dbReference type="Proteomes" id="UP000516305">
    <property type="component" value="Chromosome"/>
</dbReference>
<name>A0A7H0VEV1_9FLAO</name>
<evidence type="ECO:0000256" key="4">
    <source>
        <dbReference type="ARBA" id="ARBA00022785"/>
    </source>
</evidence>
<keyword evidence="3" id="KW-0949">S-adenosyl-L-methionine</keyword>
<dbReference type="Pfam" id="PF02547">
    <property type="entry name" value="Queuosine_synth"/>
    <property type="match status" value="1"/>
</dbReference>
<accession>A0A7H0VEV1</accession>
<dbReference type="GO" id="GO:0051075">
    <property type="term" value="F:S-adenosylmethionine:tRNA ribosyltransferase-isomerase activity"/>
    <property type="evidence" value="ECO:0007669"/>
    <property type="project" value="TreeGrafter"/>
</dbReference>
<dbReference type="GO" id="GO:0008616">
    <property type="term" value="P:tRNA queuosine(34) biosynthetic process"/>
    <property type="evidence" value="ECO:0007669"/>
    <property type="project" value="UniProtKB-KW"/>
</dbReference>
<reference evidence="5 6" key="1">
    <citation type="submission" date="2020-08" db="EMBL/GenBank/DDBJ databases">
        <title>Croceimicrobium hydrocarbonivorans gen. nov., sp. nov., a novel marine bacterium isolated from a bacterial consortium that degrades polyethylene terephthalate.</title>
        <authorList>
            <person name="Liu R."/>
        </authorList>
    </citation>
    <scope>NUCLEOTIDE SEQUENCE [LARGE SCALE GENOMIC DNA]</scope>
    <source>
        <strain evidence="5 6">A20-9</strain>
    </source>
</reference>
<dbReference type="AlphaFoldDB" id="A0A7H0VEV1"/>
<proteinExistence type="predicted"/>